<name>A0ABT4AN79_9BACT</name>
<reference evidence="2 3" key="1">
    <citation type="submission" date="2022-11" db="EMBL/GenBank/DDBJ databases">
        <title>Minimal conservation of predation-associated metabolite biosynthetic gene clusters underscores biosynthetic potential of Myxococcota including descriptions for ten novel species: Archangium lansinium sp. nov., Myxococcus landrumus sp. nov., Nannocystis bai.</title>
        <authorList>
            <person name="Ahearne A."/>
            <person name="Stevens C."/>
            <person name="Phillips K."/>
        </authorList>
    </citation>
    <scope>NUCLEOTIDE SEQUENCE [LARGE SCALE GENOMIC DNA]</scope>
    <source>
        <strain evidence="2 3">MIWBW</strain>
    </source>
</reference>
<protein>
    <submittedName>
        <fullName evidence="2">Uncharacterized protein</fullName>
    </submittedName>
</protein>
<organism evidence="2 3">
    <name type="scientific">Archangium lansingense</name>
    <dbReference type="NCBI Taxonomy" id="2995310"/>
    <lineage>
        <taxon>Bacteria</taxon>
        <taxon>Pseudomonadati</taxon>
        <taxon>Myxococcota</taxon>
        <taxon>Myxococcia</taxon>
        <taxon>Myxococcales</taxon>
        <taxon>Cystobacterineae</taxon>
        <taxon>Archangiaceae</taxon>
        <taxon>Archangium</taxon>
    </lineage>
</organism>
<evidence type="ECO:0000256" key="1">
    <source>
        <dbReference type="SAM" id="SignalP"/>
    </source>
</evidence>
<dbReference type="Proteomes" id="UP001207654">
    <property type="component" value="Unassembled WGS sequence"/>
</dbReference>
<keyword evidence="3" id="KW-1185">Reference proteome</keyword>
<keyword evidence="1" id="KW-0732">Signal</keyword>
<feature type="signal peptide" evidence="1">
    <location>
        <begin position="1"/>
        <end position="21"/>
    </location>
</feature>
<gene>
    <name evidence="2" type="ORF">OV287_52740</name>
</gene>
<proteinExistence type="predicted"/>
<accession>A0ABT4AN79</accession>
<dbReference type="EMBL" id="JAPNKA010000001">
    <property type="protein sequence ID" value="MCY1083135.1"/>
    <property type="molecule type" value="Genomic_DNA"/>
</dbReference>
<feature type="chain" id="PRO_5046821903" evidence="1">
    <location>
        <begin position="22"/>
        <end position="277"/>
    </location>
</feature>
<sequence>MHASRILTALLAGLVSFSALAAEQYDYSRIIQGSNMVFVPFVGSNYGPVYYTQYAQQTTPMGISGDLRRMTVNLRPTAHLPTSAVYNSFISANSISDTRVVPVPANGSCQPTQELKDLVSSMPAQFKPTILTGGYPNICAVNIYFWPHQEQAVRDLIAARPVIIMQASIPMCDPNGPALNVSAINQELIAQGVLQTNGAGDVYGNYWNLVFEATRLALLNPSLFVSADPKVGWEVYMKLFQVDSSTGIATMPAASQGPAYMCTPAPLNISYGVPVVP</sequence>
<evidence type="ECO:0000313" key="2">
    <source>
        <dbReference type="EMBL" id="MCY1083135.1"/>
    </source>
</evidence>
<evidence type="ECO:0000313" key="3">
    <source>
        <dbReference type="Proteomes" id="UP001207654"/>
    </source>
</evidence>
<dbReference type="RefSeq" id="WP_267541678.1">
    <property type="nucleotide sequence ID" value="NZ_JAPNKA010000001.1"/>
</dbReference>
<comment type="caution">
    <text evidence="2">The sequence shown here is derived from an EMBL/GenBank/DDBJ whole genome shotgun (WGS) entry which is preliminary data.</text>
</comment>